<accession>A0A1N6EC52</accession>
<dbReference type="RefSeq" id="WP_074215712.1">
    <property type="nucleotide sequence ID" value="NZ_FSRG01000003.1"/>
</dbReference>
<reference evidence="3" key="1">
    <citation type="submission" date="2016-11" db="EMBL/GenBank/DDBJ databases">
        <authorList>
            <person name="Varghese N."/>
            <person name="Submissions S."/>
        </authorList>
    </citation>
    <scope>NUCLEOTIDE SEQUENCE [LARGE SCALE GENOMIC DNA]</scope>
    <source>
        <strain evidence="3">DSM 17456</strain>
    </source>
</reference>
<keyword evidence="3" id="KW-1185">Reference proteome</keyword>
<evidence type="ECO:0000313" key="2">
    <source>
        <dbReference type="EMBL" id="SIN80615.1"/>
    </source>
</evidence>
<name>A0A1N6EC52_9BACT</name>
<dbReference type="Proteomes" id="UP000184694">
    <property type="component" value="Unassembled WGS sequence"/>
</dbReference>
<organism evidence="2 3">
    <name type="scientific">Halodesulfovibrio marinisediminis DSM 17456</name>
    <dbReference type="NCBI Taxonomy" id="1121457"/>
    <lineage>
        <taxon>Bacteria</taxon>
        <taxon>Pseudomonadati</taxon>
        <taxon>Thermodesulfobacteriota</taxon>
        <taxon>Desulfovibrionia</taxon>
        <taxon>Desulfovibrionales</taxon>
        <taxon>Desulfovibrionaceae</taxon>
        <taxon>Halodesulfovibrio</taxon>
    </lineage>
</organism>
<gene>
    <name evidence="2" type="ORF">SAMN02745161_0880</name>
</gene>
<evidence type="ECO:0000313" key="3">
    <source>
        <dbReference type="Proteomes" id="UP000184694"/>
    </source>
</evidence>
<dbReference type="AlphaFoldDB" id="A0A1N6EC52"/>
<feature type="signal peptide" evidence="1">
    <location>
        <begin position="1"/>
        <end position="21"/>
    </location>
</feature>
<dbReference type="EMBL" id="FSRG01000003">
    <property type="protein sequence ID" value="SIN80615.1"/>
    <property type="molecule type" value="Genomic_DNA"/>
</dbReference>
<dbReference type="STRING" id="1121457.SAMN02745161_0880"/>
<sequence>MKRVFSFLVVMMFVVASVGCSKTMMSYHDQSFQAPEGSLTLKQVEKAIVTAGAKRGWVMKKKRNGLMIGTLNVRNHMVQVNVKYNTEAFSITYLNSVNMNYNAQRKTIHRSYNTWIINLRNDIQATIPLAVME</sequence>
<evidence type="ECO:0000256" key="1">
    <source>
        <dbReference type="SAM" id="SignalP"/>
    </source>
</evidence>
<protein>
    <recommendedName>
        <fullName evidence="4">Lipoprotein</fullName>
    </recommendedName>
</protein>
<keyword evidence="1" id="KW-0732">Signal</keyword>
<feature type="chain" id="PRO_5013383026" description="Lipoprotein" evidence="1">
    <location>
        <begin position="22"/>
        <end position="133"/>
    </location>
</feature>
<evidence type="ECO:0008006" key="4">
    <source>
        <dbReference type="Google" id="ProtNLM"/>
    </source>
</evidence>
<proteinExistence type="predicted"/>
<dbReference type="PROSITE" id="PS51257">
    <property type="entry name" value="PROKAR_LIPOPROTEIN"/>
    <property type="match status" value="1"/>
</dbReference>
<dbReference type="OrthoDB" id="9815328at2"/>